<evidence type="ECO:0000313" key="2">
    <source>
        <dbReference type="Proteomes" id="UP000828941"/>
    </source>
</evidence>
<gene>
    <name evidence="1" type="ORF">L6164_027432</name>
</gene>
<dbReference type="Proteomes" id="UP000828941">
    <property type="component" value="Chromosome 11"/>
</dbReference>
<reference evidence="1 2" key="1">
    <citation type="journal article" date="2022" name="DNA Res.">
        <title>Chromosomal-level genome assembly of the orchid tree Bauhinia variegata (Leguminosae; Cercidoideae) supports the allotetraploid origin hypothesis of Bauhinia.</title>
        <authorList>
            <person name="Zhong Y."/>
            <person name="Chen Y."/>
            <person name="Zheng D."/>
            <person name="Pang J."/>
            <person name="Liu Y."/>
            <person name="Luo S."/>
            <person name="Meng S."/>
            <person name="Qian L."/>
            <person name="Wei D."/>
            <person name="Dai S."/>
            <person name="Zhou R."/>
        </authorList>
    </citation>
    <scope>NUCLEOTIDE SEQUENCE [LARGE SCALE GENOMIC DNA]</scope>
    <source>
        <strain evidence="1">BV-YZ2020</strain>
    </source>
</reference>
<sequence length="116" mass="13241">MVYLVTSNQSKVIPWELYINSSSLPLPSQDKKGNNNLKSKMVQLRASLTFFILFLSVLASLISVHSSNTGMPAVTWESHQKWQRKTWMNHGSSRGSRKHLLNPTAERPFQAREFPV</sequence>
<name>A0ACB9LTD4_BAUVA</name>
<keyword evidence="2" id="KW-1185">Reference proteome</keyword>
<dbReference type="EMBL" id="CM039436">
    <property type="protein sequence ID" value="KAI4314533.1"/>
    <property type="molecule type" value="Genomic_DNA"/>
</dbReference>
<accession>A0ACB9LTD4</accession>
<organism evidence="1 2">
    <name type="scientific">Bauhinia variegata</name>
    <name type="common">Purple orchid tree</name>
    <name type="synonym">Phanera variegata</name>
    <dbReference type="NCBI Taxonomy" id="167791"/>
    <lineage>
        <taxon>Eukaryota</taxon>
        <taxon>Viridiplantae</taxon>
        <taxon>Streptophyta</taxon>
        <taxon>Embryophyta</taxon>
        <taxon>Tracheophyta</taxon>
        <taxon>Spermatophyta</taxon>
        <taxon>Magnoliopsida</taxon>
        <taxon>eudicotyledons</taxon>
        <taxon>Gunneridae</taxon>
        <taxon>Pentapetalae</taxon>
        <taxon>rosids</taxon>
        <taxon>fabids</taxon>
        <taxon>Fabales</taxon>
        <taxon>Fabaceae</taxon>
        <taxon>Cercidoideae</taxon>
        <taxon>Cercideae</taxon>
        <taxon>Bauhiniinae</taxon>
        <taxon>Bauhinia</taxon>
    </lineage>
</organism>
<proteinExistence type="predicted"/>
<comment type="caution">
    <text evidence="1">The sequence shown here is derived from an EMBL/GenBank/DDBJ whole genome shotgun (WGS) entry which is preliminary data.</text>
</comment>
<evidence type="ECO:0000313" key="1">
    <source>
        <dbReference type="EMBL" id="KAI4314533.1"/>
    </source>
</evidence>
<protein>
    <submittedName>
        <fullName evidence="1">Uncharacterized protein</fullName>
    </submittedName>
</protein>